<protein>
    <submittedName>
        <fullName evidence="2">Uncharacterized protein</fullName>
    </submittedName>
</protein>
<dbReference type="AlphaFoldDB" id="A0A6J8C6W3"/>
<evidence type="ECO:0000313" key="2">
    <source>
        <dbReference type="EMBL" id="CAC5392188.1"/>
    </source>
</evidence>
<organism evidence="2 3">
    <name type="scientific">Mytilus coruscus</name>
    <name type="common">Sea mussel</name>
    <dbReference type="NCBI Taxonomy" id="42192"/>
    <lineage>
        <taxon>Eukaryota</taxon>
        <taxon>Metazoa</taxon>
        <taxon>Spiralia</taxon>
        <taxon>Lophotrochozoa</taxon>
        <taxon>Mollusca</taxon>
        <taxon>Bivalvia</taxon>
        <taxon>Autobranchia</taxon>
        <taxon>Pteriomorphia</taxon>
        <taxon>Mytilida</taxon>
        <taxon>Mytiloidea</taxon>
        <taxon>Mytilidae</taxon>
        <taxon>Mytilinae</taxon>
        <taxon>Mytilus</taxon>
    </lineage>
</organism>
<dbReference type="OrthoDB" id="6170188at2759"/>
<feature type="compositionally biased region" description="Low complexity" evidence="1">
    <location>
        <begin position="198"/>
        <end position="208"/>
    </location>
</feature>
<feature type="region of interest" description="Disordered" evidence="1">
    <location>
        <begin position="192"/>
        <end position="224"/>
    </location>
</feature>
<evidence type="ECO:0000256" key="1">
    <source>
        <dbReference type="SAM" id="MobiDB-lite"/>
    </source>
</evidence>
<evidence type="ECO:0000313" key="3">
    <source>
        <dbReference type="Proteomes" id="UP000507470"/>
    </source>
</evidence>
<dbReference type="Proteomes" id="UP000507470">
    <property type="component" value="Unassembled WGS sequence"/>
</dbReference>
<accession>A0A6J8C6W3</accession>
<proteinExistence type="predicted"/>
<name>A0A6J8C6W3_MYTCO</name>
<gene>
    <name evidence="2" type="ORF">MCOR_27138</name>
</gene>
<sequence length="245" mass="27710">MSNHQGMWTPNQFVMPDNSYQPTYTRPNNSMVCPVKDCSCECCKNSQRGTPCIRQAITLKSDASSQTESVDFLTQKPLDNRVYFKRGTFHHTLVQERYTLYTSSHHPKRKISDVISKYELTSKKNLLFGKAVIEVLTSFPGLEFSTENRDKVCQRVAKAIRWKKFSIKRKLKKQEVHNEVRTDVPVIADIVPEPRADSPQPASPVAGPSVPPTPPTVQSSQSDLDSDDDILLICLQKNQQDKATV</sequence>
<dbReference type="EMBL" id="CACVKT020004930">
    <property type="protein sequence ID" value="CAC5392188.1"/>
    <property type="molecule type" value="Genomic_DNA"/>
</dbReference>
<reference evidence="2 3" key="1">
    <citation type="submission" date="2020-06" db="EMBL/GenBank/DDBJ databases">
        <authorList>
            <person name="Li R."/>
            <person name="Bekaert M."/>
        </authorList>
    </citation>
    <scope>NUCLEOTIDE SEQUENCE [LARGE SCALE GENOMIC DNA]</scope>
    <source>
        <strain evidence="3">wild</strain>
    </source>
</reference>
<keyword evidence="3" id="KW-1185">Reference proteome</keyword>